<evidence type="ECO:0000256" key="3">
    <source>
        <dbReference type="ARBA" id="ARBA00022964"/>
    </source>
</evidence>
<accession>A0A5N6MIY6</accession>
<dbReference type="OrthoDB" id="1069523at2759"/>
<evidence type="ECO:0000313" key="8">
    <source>
        <dbReference type="Proteomes" id="UP000326396"/>
    </source>
</evidence>
<dbReference type="AlphaFoldDB" id="A0A5N6MIY6"/>
<protein>
    <recommendedName>
        <fullName evidence="9">Carotenoid oxygenase</fullName>
    </recommendedName>
</protein>
<proteinExistence type="inferred from homology"/>
<evidence type="ECO:0000256" key="1">
    <source>
        <dbReference type="ARBA" id="ARBA00006787"/>
    </source>
</evidence>
<feature type="binding site" evidence="5">
    <location>
        <position position="398"/>
    </location>
    <ligand>
        <name>Fe cation</name>
        <dbReference type="ChEBI" id="CHEBI:24875"/>
        <note>catalytic</note>
    </ligand>
</feature>
<comment type="cofactor">
    <cofactor evidence="5">
        <name>Fe(2+)</name>
        <dbReference type="ChEBI" id="CHEBI:29033"/>
    </cofactor>
    <text evidence="5">Binds 1 Fe(2+) ion per subunit.</text>
</comment>
<evidence type="ECO:0000256" key="4">
    <source>
        <dbReference type="ARBA" id="ARBA00023004"/>
    </source>
</evidence>
<dbReference type="GO" id="GO:0046872">
    <property type="term" value="F:metal ion binding"/>
    <property type="evidence" value="ECO:0007669"/>
    <property type="project" value="UniProtKB-KW"/>
</dbReference>
<dbReference type="EMBL" id="SZYD01000015">
    <property type="protein sequence ID" value="KAD3640271.1"/>
    <property type="molecule type" value="Genomic_DNA"/>
</dbReference>
<feature type="binding site" evidence="5">
    <location>
        <position position="284"/>
    </location>
    <ligand>
        <name>Fe cation</name>
        <dbReference type="ChEBI" id="CHEBI:24875"/>
        <note>catalytic</note>
    </ligand>
</feature>
<keyword evidence="3" id="KW-0560">Oxidoreductase</keyword>
<evidence type="ECO:0000256" key="5">
    <source>
        <dbReference type="PIRSR" id="PIRSR604294-1"/>
    </source>
</evidence>
<keyword evidence="8" id="KW-1185">Reference proteome</keyword>
<evidence type="ECO:0008006" key="9">
    <source>
        <dbReference type="Google" id="ProtNLM"/>
    </source>
</evidence>
<feature type="binding site" evidence="5">
    <location>
        <position position="590"/>
    </location>
    <ligand>
        <name>Fe cation</name>
        <dbReference type="ChEBI" id="CHEBI:24875"/>
        <note>catalytic</note>
    </ligand>
</feature>
<evidence type="ECO:0000313" key="7">
    <source>
        <dbReference type="EMBL" id="KAD3640273.1"/>
    </source>
</evidence>
<evidence type="ECO:0000313" key="6">
    <source>
        <dbReference type="EMBL" id="KAD3640271.1"/>
    </source>
</evidence>
<dbReference type="GO" id="GO:0010436">
    <property type="term" value="F:carotenoid dioxygenase activity"/>
    <property type="evidence" value="ECO:0007669"/>
    <property type="project" value="TreeGrafter"/>
</dbReference>
<sequence>MYTIHCLNHITLSQSQSPTKHPKSKPTSNDFRINERLHLTGITRKRQNEQAIPTIMESRSFEVIAAPNDSRNLPSQPSLLEKTFQTLDQAIIKFLDPPLRLSVDPRYTLTDNFSPVDELSPTACEVVYGSIPPCLDGVYIRNGPNPQFIPSGPQHYLDGDGMVHSIRISNGRATFCSRYIKTNKYLFEKHLKSYIVPNFIGGMQGVSSFVARAALFAARIVLGHYDIGKGIGVANTNLAFFGGGLYALCESDLPYKIKVENNGDIITLGHHDFKGKLSVNMTAHPKVDPETKEAFAFRYWATYPYTTYFRFDADGKKQNDVPILSMKEPSLTHDLAITQKYAVICDIQLGAHPLNLIHTGSLVSIDKNKVPRIGFLPRYAKDESDMKWFEVPGFNVFHVVNAWDETDESGNDVVVLVAPNILSMEHFFERVDLIQASMEKVTINFGTGVVKRQTLSTHNLEFPVINPNYIAKKNKYVYAAISEKTPIQSRMMRTIGVAKIEIASSSEHQEPHEHTVASRIYGDNCFGGEPFFVARDPDDPNLEEDDGYLVSYVHDERSGESRFLVMDARTPNLDIVAAVKLPQRVPYGLHGLFIKEKDLSHSM</sequence>
<dbReference type="PANTHER" id="PTHR10543">
    <property type="entry name" value="BETA-CAROTENE DIOXYGENASE"/>
    <property type="match status" value="1"/>
</dbReference>
<comment type="similarity">
    <text evidence="1">Belongs to the carotenoid oxygenase family.</text>
</comment>
<evidence type="ECO:0000256" key="2">
    <source>
        <dbReference type="ARBA" id="ARBA00022723"/>
    </source>
</evidence>
<keyword evidence="4 5" id="KW-0408">Iron</keyword>
<dbReference type="GO" id="GO:0009570">
    <property type="term" value="C:chloroplast stroma"/>
    <property type="evidence" value="ECO:0007669"/>
    <property type="project" value="TreeGrafter"/>
</dbReference>
<dbReference type="Proteomes" id="UP000326396">
    <property type="component" value="Linkage Group LG5"/>
</dbReference>
<name>A0A5N6MIY6_9ASTR</name>
<feature type="binding site" evidence="5">
    <location>
        <position position="333"/>
    </location>
    <ligand>
        <name>Fe cation</name>
        <dbReference type="ChEBI" id="CHEBI:24875"/>
        <note>catalytic</note>
    </ligand>
</feature>
<gene>
    <name evidence="6" type="ORF">E3N88_29494</name>
    <name evidence="7" type="ORF">E3N88_29496</name>
</gene>
<dbReference type="InterPro" id="IPR004294">
    <property type="entry name" value="Carotenoid_Oase"/>
</dbReference>
<dbReference type="Pfam" id="PF03055">
    <property type="entry name" value="RPE65"/>
    <property type="match status" value="1"/>
</dbReference>
<dbReference type="GO" id="GO:0016121">
    <property type="term" value="P:carotene catabolic process"/>
    <property type="evidence" value="ECO:0007669"/>
    <property type="project" value="TreeGrafter"/>
</dbReference>
<dbReference type="PANTHER" id="PTHR10543:SF125">
    <property type="entry name" value="CROCETIN DIALDEHYDE SYNTHASE"/>
    <property type="match status" value="1"/>
</dbReference>
<keyword evidence="2 5" id="KW-0479">Metal-binding</keyword>
<comment type="caution">
    <text evidence="6">The sequence shown here is derived from an EMBL/GenBank/DDBJ whole genome shotgun (WGS) entry which is preliminary data.</text>
</comment>
<keyword evidence="3" id="KW-0223">Dioxygenase</keyword>
<dbReference type="EMBL" id="SZYD01000015">
    <property type="protein sequence ID" value="KAD3640273.1"/>
    <property type="molecule type" value="Genomic_DNA"/>
</dbReference>
<organism evidence="6 8">
    <name type="scientific">Mikania micrantha</name>
    <name type="common">bitter vine</name>
    <dbReference type="NCBI Taxonomy" id="192012"/>
    <lineage>
        <taxon>Eukaryota</taxon>
        <taxon>Viridiplantae</taxon>
        <taxon>Streptophyta</taxon>
        <taxon>Embryophyta</taxon>
        <taxon>Tracheophyta</taxon>
        <taxon>Spermatophyta</taxon>
        <taxon>Magnoliopsida</taxon>
        <taxon>eudicotyledons</taxon>
        <taxon>Gunneridae</taxon>
        <taxon>Pentapetalae</taxon>
        <taxon>asterids</taxon>
        <taxon>campanulids</taxon>
        <taxon>Asterales</taxon>
        <taxon>Asteraceae</taxon>
        <taxon>Asteroideae</taxon>
        <taxon>Heliantheae alliance</taxon>
        <taxon>Eupatorieae</taxon>
        <taxon>Mikania</taxon>
    </lineage>
</organism>
<reference evidence="6 8" key="1">
    <citation type="submission" date="2019-05" db="EMBL/GenBank/DDBJ databases">
        <title>Mikania micrantha, genome provides insights into the molecular mechanism of rapid growth.</title>
        <authorList>
            <person name="Liu B."/>
        </authorList>
    </citation>
    <scope>NUCLEOTIDE SEQUENCE [LARGE SCALE GENOMIC DNA]</scope>
    <source>
        <strain evidence="6">NLD-2019</strain>
        <tissue evidence="6">Leaf</tissue>
    </source>
</reference>